<dbReference type="RefSeq" id="WP_054736197.1">
    <property type="nucleotide sequence ID" value="NZ_AZFZ01000136.1"/>
</dbReference>
<proteinExistence type="predicted"/>
<evidence type="ECO:0000259" key="1">
    <source>
        <dbReference type="Pfam" id="PF24032"/>
    </source>
</evidence>
<organism evidence="2 3">
    <name type="scientific">Lentilactobacillus parafarraginis DSM 18390 = JCM 14109</name>
    <dbReference type="NCBI Taxonomy" id="1423786"/>
    <lineage>
        <taxon>Bacteria</taxon>
        <taxon>Bacillati</taxon>
        <taxon>Bacillota</taxon>
        <taxon>Bacilli</taxon>
        <taxon>Lactobacillales</taxon>
        <taxon>Lactobacillaceae</taxon>
        <taxon>Lentilactobacillus</taxon>
    </lineage>
</organism>
<dbReference type="InterPro" id="IPR056937">
    <property type="entry name" value="YqbQ/XkdQ"/>
</dbReference>
<accession>A0A0R1Y6K7</accession>
<name>A0A0R1Y6K7_9LACO</name>
<sequence>MGVSLFTIKTKGAKSYWDIRKLASNVKWTTDVDYSAGQLTFDLVETNEGFTPKNGDEVRFWWNDAKTFYGRIFDIKYTSDEKFSITAYDNLRYLKNEDTLVFPSSTLTQRFTQVCKLAKIPHKAKVVTKHKLSPVLNDDKSYFDMLKSSIKEARKANGNHYFVADHYGTVELRKAPYYRTKIILGDKSSAESFTFEKSIDNAYNAIKVVKTSKKEKAKVTATKIVQAGKQGNTLQRWGKLQKIEKVTKDKTNLAQMKVRASNLLKLYNRQTYKLSITCTGNQALRAGNSVYVKLSSLKDIGLGTKQLVITKSTITFDPNYTADLEIKVRMS</sequence>
<dbReference type="AlphaFoldDB" id="A0A0R1Y6K7"/>
<evidence type="ECO:0000313" key="3">
    <source>
        <dbReference type="Proteomes" id="UP000051010"/>
    </source>
</evidence>
<feature type="domain" description="YqbQ/XkdQ" evidence="1">
    <location>
        <begin position="26"/>
        <end position="327"/>
    </location>
</feature>
<comment type="caution">
    <text evidence="2">The sequence shown here is derived from an EMBL/GenBank/DDBJ whole genome shotgun (WGS) entry which is preliminary data.</text>
</comment>
<dbReference type="Proteomes" id="UP000051010">
    <property type="component" value="Unassembled WGS sequence"/>
</dbReference>
<dbReference type="EMBL" id="AZFZ01000136">
    <property type="protein sequence ID" value="KRM37697.1"/>
    <property type="molecule type" value="Genomic_DNA"/>
</dbReference>
<gene>
    <name evidence="2" type="ORF">FD47_GL000484</name>
</gene>
<dbReference type="PATRIC" id="fig|1423786.4.peg.506"/>
<dbReference type="SUPFAM" id="SSF69279">
    <property type="entry name" value="Phage tail proteins"/>
    <property type="match status" value="1"/>
</dbReference>
<evidence type="ECO:0000313" key="2">
    <source>
        <dbReference type="EMBL" id="KRM37697.1"/>
    </source>
</evidence>
<reference evidence="2 3" key="1">
    <citation type="journal article" date="2015" name="Genome Announc.">
        <title>Expanding the biotechnology potential of lactobacilli through comparative genomics of 213 strains and associated genera.</title>
        <authorList>
            <person name="Sun Z."/>
            <person name="Harris H.M."/>
            <person name="McCann A."/>
            <person name="Guo C."/>
            <person name="Argimon S."/>
            <person name="Zhang W."/>
            <person name="Yang X."/>
            <person name="Jeffery I.B."/>
            <person name="Cooney J.C."/>
            <person name="Kagawa T.F."/>
            <person name="Liu W."/>
            <person name="Song Y."/>
            <person name="Salvetti E."/>
            <person name="Wrobel A."/>
            <person name="Rasinkangas P."/>
            <person name="Parkhill J."/>
            <person name="Rea M.C."/>
            <person name="O'Sullivan O."/>
            <person name="Ritari J."/>
            <person name="Douillard F.P."/>
            <person name="Paul Ross R."/>
            <person name="Yang R."/>
            <person name="Briner A.E."/>
            <person name="Felis G.E."/>
            <person name="de Vos W.M."/>
            <person name="Barrangou R."/>
            <person name="Klaenhammer T.R."/>
            <person name="Caufield P.W."/>
            <person name="Cui Y."/>
            <person name="Zhang H."/>
            <person name="O'Toole P.W."/>
        </authorList>
    </citation>
    <scope>NUCLEOTIDE SEQUENCE [LARGE SCALE GENOMIC DNA]</scope>
    <source>
        <strain evidence="2 3">DSM 18390</strain>
    </source>
</reference>
<dbReference type="Pfam" id="PF24032">
    <property type="entry name" value="YQBQ"/>
    <property type="match status" value="1"/>
</dbReference>
<protein>
    <recommendedName>
        <fullName evidence="1">YqbQ/XkdQ domain-containing protein</fullName>
    </recommendedName>
</protein>